<reference evidence="1" key="2">
    <citation type="journal article" date="2015" name="Fish Shellfish Immunol.">
        <title>Early steps in the European eel (Anguilla anguilla)-Vibrio vulnificus interaction in the gills: Role of the RtxA13 toxin.</title>
        <authorList>
            <person name="Callol A."/>
            <person name="Pajuelo D."/>
            <person name="Ebbesson L."/>
            <person name="Teles M."/>
            <person name="MacKenzie S."/>
            <person name="Amaro C."/>
        </authorList>
    </citation>
    <scope>NUCLEOTIDE SEQUENCE</scope>
</reference>
<accession>A0A0E9TJQ8</accession>
<evidence type="ECO:0000313" key="1">
    <source>
        <dbReference type="EMBL" id="JAH53712.1"/>
    </source>
</evidence>
<protein>
    <submittedName>
        <fullName evidence="1">Uncharacterized protein</fullName>
    </submittedName>
</protein>
<reference evidence="1" key="1">
    <citation type="submission" date="2014-11" db="EMBL/GenBank/DDBJ databases">
        <authorList>
            <person name="Amaro Gonzalez C."/>
        </authorList>
    </citation>
    <scope>NUCLEOTIDE SEQUENCE</scope>
</reference>
<organism evidence="1">
    <name type="scientific">Anguilla anguilla</name>
    <name type="common">European freshwater eel</name>
    <name type="synonym">Muraena anguilla</name>
    <dbReference type="NCBI Taxonomy" id="7936"/>
    <lineage>
        <taxon>Eukaryota</taxon>
        <taxon>Metazoa</taxon>
        <taxon>Chordata</taxon>
        <taxon>Craniata</taxon>
        <taxon>Vertebrata</taxon>
        <taxon>Euteleostomi</taxon>
        <taxon>Actinopterygii</taxon>
        <taxon>Neopterygii</taxon>
        <taxon>Teleostei</taxon>
        <taxon>Anguilliformes</taxon>
        <taxon>Anguillidae</taxon>
        <taxon>Anguilla</taxon>
    </lineage>
</organism>
<proteinExistence type="predicted"/>
<name>A0A0E9TJQ8_ANGAN</name>
<dbReference type="AlphaFoldDB" id="A0A0E9TJQ8"/>
<sequence>MTSDSSNSALIPLLFILTHHEFYVCPGRCSTALNHNYGSVWF</sequence>
<dbReference type="EMBL" id="GBXM01054865">
    <property type="protein sequence ID" value="JAH53712.1"/>
    <property type="molecule type" value="Transcribed_RNA"/>
</dbReference>